<proteinExistence type="predicted"/>
<sequence>MEKKIVTNEDYEWLKEQFMVDRFLKFIIDKHEVFIGLLSFEKDMILRYTVIVDGEIQTSEEEWGHIAEKSKFSRKYIKTCEKIYGKKVCKERGMYEKYSYVLPWFPSFSALKKMLKKHNEVICLGENRYIRLIGGN</sequence>
<accession>A0A2C6AZY2</accession>
<dbReference type="Proteomes" id="UP000225199">
    <property type="component" value="Unassembled WGS sequence"/>
</dbReference>
<evidence type="ECO:0000313" key="1">
    <source>
        <dbReference type="EMBL" id="PHH97520.1"/>
    </source>
</evidence>
<reference evidence="1 2" key="1">
    <citation type="submission" date="2017-06" db="EMBL/GenBank/DDBJ databases">
        <title>Draft genome sequence of Fusobacterium nucleatum subsp. polymorphum KCOM 1002 (=ChDC F175).</title>
        <authorList>
            <person name="Kook J.-K."/>
            <person name="Park S.-N."/>
            <person name="Lim Y.K."/>
            <person name="Roh H."/>
        </authorList>
    </citation>
    <scope>NUCLEOTIDE SEQUENCE [LARGE SCALE GENOMIC DNA]</scope>
    <source>
        <strain evidence="2">KCOM 1002 (ChDC F175)</strain>
    </source>
</reference>
<evidence type="ECO:0000313" key="2">
    <source>
        <dbReference type="Proteomes" id="UP000225199"/>
    </source>
</evidence>
<dbReference type="EMBL" id="NIRJ01000001">
    <property type="protein sequence ID" value="PHH97520.1"/>
    <property type="molecule type" value="Genomic_DNA"/>
</dbReference>
<name>A0A2C6AZY2_FUSNP</name>
<organism evidence="1 2">
    <name type="scientific">Fusobacterium nucleatum subsp. polymorphum</name>
    <name type="common">Fusobacterium polymorphum</name>
    <dbReference type="NCBI Taxonomy" id="76857"/>
    <lineage>
        <taxon>Bacteria</taxon>
        <taxon>Fusobacteriati</taxon>
        <taxon>Fusobacteriota</taxon>
        <taxon>Fusobacteriia</taxon>
        <taxon>Fusobacteriales</taxon>
        <taxon>Fusobacteriaceae</taxon>
        <taxon>Fusobacterium</taxon>
    </lineage>
</organism>
<protein>
    <submittedName>
        <fullName evidence="1">Uncharacterized protein</fullName>
    </submittedName>
</protein>
<gene>
    <name evidence="1" type="ORF">CA840_09565</name>
</gene>
<dbReference type="RefSeq" id="WP_098979315.1">
    <property type="nucleotide sequence ID" value="NZ_NIRJ01000001.1"/>
</dbReference>
<comment type="caution">
    <text evidence="1">The sequence shown here is derived from an EMBL/GenBank/DDBJ whole genome shotgun (WGS) entry which is preliminary data.</text>
</comment>
<dbReference type="AlphaFoldDB" id="A0A2C6AZY2"/>